<dbReference type="NCBIfam" id="TIGR00431">
    <property type="entry name" value="TruB"/>
    <property type="match status" value="1"/>
</dbReference>
<dbReference type="SUPFAM" id="SSF88697">
    <property type="entry name" value="PUA domain-like"/>
    <property type="match status" value="1"/>
</dbReference>
<feature type="active site" description="Nucleophile" evidence="5">
    <location>
        <position position="42"/>
    </location>
</feature>
<dbReference type="SUPFAM" id="SSF55120">
    <property type="entry name" value="Pseudouridine synthase"/>
    <property type="match status" value="1"/>
</dbReference>
<evidence type="ECO:0000259" key="7">
    <source>
        <dbReference type="Pfam" id="PF09157"/>
    </source>
</evidence>
<dbReference type="PANTHER" id="PTHR13767">
    <property type="entry name" value="TRNA-PSEUDOURIDINE SYNTHASE"/>
    <property type="match status" value="1"/>
</dbReference>
<dbReference type="InterPro" id="IPR032819">
    <property type="entry name" value="TruB_C"/>
</dbReference>
<dbReference type="KEGG" id="nco:AAW31_11295"/>
<organism evidence="9 10">
    <name type="scientific">Nitrosomonas communis</name>
    <dbReference type="NCBI Taxonomy" id="44574"/>
    <lineage>
        <taxon>Bacteria</taxon>
        <taxon>Pseudomonadati</taxon>
        <taxon>Pseudomonadota</taxon>
        <taxon>Betaproteobacteria</taxon>
        <taxon>Nitrosomonadales</taxon>
        <taxon>Nitrosomonadaceae</taxon>
        <taxon>Nitrosomonas</taxon>
    </lineage>
</organism>
<evidence type="ECO:0000256" key="1">
    <source>
        <dbReference type="ARBA" id="ARBA00000385"/>
    </source>
</evidence>
<feature type="domain" description="Pseudouridine synthase II N-terminal" evidence="6">
    <location>
        <begin position="27"/>
        <end position="179"/>
    </location>
</feature>
<evidence type="ECO:0000256" key="4">
    <source>
        <dbReference type="ARBA" id="ARBA00023235"/>
    </source>
</evidence>
<evidence type="ECO:0000256" key="5">
    <source>
        <dbReference type="HAMAP-Rule" id="MF_01080"/>
    </source>
</evidence>
<dbReference type="CDD" id="cd21152">
    <property type="entry name" value="PUA_TruB_bacterial"/>
    <property type="match status" value="1"/>
</dbReference>
<dbReference type="Pfam" id="PF09157">
    <property type="entry name" value="TruB-C_2"/>
    <property type="match status" value="1"/>
</dbReference>
<evidence type="ECO:0000259" key="6">
    <source>
        <dbReference type="Pfam" id="PF01509"/>
    </source>
</evidence>
<evidence type="ECO:0000313" key="10">
    <source>
        <dbReference type="Proteomes" id="UP000034156"/>
    </source>
</evidence>
<dbReference type="Gene3D" id="3.30.2350.10">
    <property type="entry name" value="Pseudouridine synthase"/>
    <property type="match status" value="1"/>
</dbReference>
<evidence type="ECO:0000256" key="3">
    <source>
        <dbReference type="ARBA" id="ARBA00022694"/>
    </source>
</evidence>
<proteinExistence type="inferred from homology"/>
<dbReference type="EC" id="5.4.99.25" evidence="5"/>
<feature type="domain" description="tRNA pseudouridine synthase II TruB subfamily 1 C-terminal" evidence="7">
    <location>
        <begin position="242"/>
        <end position="301"/>
    </location>
</feature>
<dbReference type="CDD" id="cd02573">
    <property type="entry name" value="PseudoU_synth_EcTruB"/>
    <property type="match status" value="1"/>
</dbReference>
<sequence length="305" mass="33648">MKRNISGVLLLNKPSGLTSNQSLQIIKRFFGATKAGHTGTLDPMASGLLPICLGEATKFSAMLLNADKTYHATLKLGYLSSTGDAEGEIIAAVSAKLNHEKLSLLQVQEVLQTFKGHVKQTPPMYSALKFNGKPLYHYARKGKEVERKSRDIVIYDLYLDSWMGDEMSLVVHCGTGTYIRTLAEDIGKALGWGGAYLTSLCRSQVGNFRLQQAYQLDQFQGAFSSEYDAYLYPIDSLLQNFPSITLNEAESLFLCQGQWIRNKHKIDLSGGTRVKLYDSSGLFFGVGEITETGAIAPKRLISNKI</sequence>
<comment type="function">
    <text evidence="5">Responsible for synthesis of pseudouridine from uracil-55 in the psi GC loop of transfer RNAs.</text>
</comment>
<gene>
    <name evidence="5" type="primary">truB</name>
    <name evidence="9" type="ORF">AAW31_11295</name>
</gene>
<dbReference type="InterPro" id="IPR015240">
    <property type="entry name" value="tRNA_sdUridine_synth_fam1_C"/>
</dbReference>
<dbReference type="InterPro" id="IPR014780">
    <property type="entry name" value="tRNA_psdUridine_synth_TruB"/>
</dbReference>
<accession>A0A0F7KCG1</accession>
<keyword evidence="10" id="KW-1185">Reference proteome</keyword>
<dbReference type="InterPro" id="IPR015947">
    <property type="entry name" value="PUA-like_sf"/>
</dbReference>
<dbReference type="GO" id="GO:0160148">
    <property type="term" value="F:tRNA pseudouridine(55) synthase activity"/>
    <property type="evidence" value="ECO:0007669"/>
    <property type="project" value="UniProtKB-EC"/>
</dbReference>
<dbReference type="Gene3D" id="2.30.130.10">
    <property type="entry name" value="PUA domain"/>
    <property type="match status" value="1"/>
</dbReference>
<keyword evidence="3 5" id="KW-0819">tRNA processing</keyword>
<name>A0A0F7KCG1_9PROT</name>
<dbReference type="InterPro" id="IPR020103">
    <property type="entry name" value="PsdUridine_synth_cat_dom_sf"/>
</dbReference>
<evidence type="ECO:0000259" key="8">
    <source>
        <dbReference type="Pfam" id="PF16198"/>
    </source>
</evidence>
<dbReference type="PATRIC" id="fig|44574.3.peg.2755"/>
<dbReference type="Proteomes" id="UP000034156">
    <property type="component" value="Chromosome"/>
</dbReference>
<dbReference type="Pfam" id="PF16198">
    <property type="entry name" value="TruB_C_2"/>
    <property type="match status" value="1"/>
</dbReference>
<dbReference type="InterPro" id="IPR036974">
    <property type="entry name" value="PUA_sf"/>
</dbReference>
<evidence type="ECO:0000256" key="2">
    <source>
        <dbReference type="ARBA" id="ARBA00005642"/>
    </source>
</evidence>
<dbReference type="GO" id="GO:0031119">
    <property type="term" value="P:tRNA pseudouridine synthesis"/>
    <property type="evidence" value="ECO:0007669"/>
    <property type="project" value="UniProtKB-UniRule"/>
</dbReference>
<keyword evidence="4 5" id="KW-0413">Isomerase</keyword>
<dbReference type="OrthoDB" id="9802309at2"/>
<evidence type="ECO:0000313" key="9">
    <source>
        <dbReference type="EMBL" id="AKH38245.1"/>
    </source>
</evidence>
<dbReference type="Pfam" id="PF01509">
    <property type="entry name" value="TruB_N"/>
    <property type="match status" value="1"/>
</dbReference>
<comment type="catalytic activity">
    <reaction evidence="1 5">
        <text>uridine(55) in tRNA = pseudouridine(55) in tRNA</text>
        <dbReference type="Rhea" id="RHEA:42532"/>
        <dbReference type="Rhea" id="RHEA-COMP:10101"/>
        <dbReference type="Rhea" id="RHEA-COMP:10102"/>
        <dbReference type="ChEBI" id="CHEBI:65314"/>
        <dbReference type="ChEBI" id="CHEBI:65315"/>
        <dbReference type="EC" id="5.4.99.25"/>
    </reaction>
</comment>
<feature type="domain" description="tRNA pseudouridylate synthase B C-terminal" evidence="8">
    <location>
        <begin position="180"/>
        <end position="239"/>
    </location>
</feature>
<dbReference type="PANTHER" id="PTHR13767:SF2">
    <property type="entry name" value="PSEUDOURIDYLATE SYNTHASE TRUB1"/>
    <property type="match status" value="1"/>
</dbReference>
<reference evidence="10" key="1">
    <citation type="submission" date="2015-05" db="EMBL/GenBank/DDBJ databases">
        <title>Draft genome of Nitrosomonas communis strain Nm2.</title>
        <authorList>
            <person name="Kozlowski J.A."/>
            <person name="Kits K.D."/>
            <person name="Stein L.Y."/>
        </authorList>
    </citation>
    <scope>NUCLEOTIDE SEQUENCE [LARGE SCALE GENOMIC DNA]</scope>
    <source>
        <strain evidence="10">Nm2</strain>
    </source>
</reference>
<dbReference type="GO" id="GO:1990481">
    <property type="term" value="P:mRNA pseudouridine synthesis"/>
    <property type="evidence" value="ECO:0007669"/>
    <property type="project" value="TreeGrafter"/>
</dbReference>
<dbReference type="GO" id="GO:0003723">
    <property type="term" value="F:RNA binding"/>
    <property type="evidence" value="ECO:0007669"/>
    <property type="project" value="InterPro"/>
</dbReference>
<reference evidence="9 10" key="2">
    <citation type="journal article" date="2016" name="Genome Announc.">
        <title>Genome Sequence of Nitrosomonas communis Strain Nm2, a Mesophilic Ammonia-Oxidizing Bacterium Isolated from Mediterranean Soil.</title>
        <authorList>
            <person name="Kozlowski J.A."/>
            <person name="Kits K.D."/>
            <person name="Stein L.Y."/>
        </authorList>
    </citation>
    <scope>NUCLEOTIDE SEQUENCE [LARGE SCALE GENOMIC DNA]</scope>
    <source>
        <strain evidence="9 10">Nm2</strain>
    </source>
</reference>
<comment type="similarity">
    <text evidence="2 5">Belongs to the pseudouridine synthase TruB family. Type 1 subfamily.</text>
</comment>
<dbReference type="HAMAP" id="MF_01080">
    <property type="entry name" value="TruB_bact"/>
    <property type="match status" value="1"/>
</dbReference>
<dbReference type="EMBL" id="CP011451">
    <property type="protein sequence ID" value="AKH38245.1"/>
    <property type="molecule type" value="Genomic_DNA"/>
</dbReference>
<protein>
    <recommendedName>
        <fullName evidence="5">tRNA pseudouridine synthase B</fullName>
        <ecNumber evidence="5">5.4.99.25</ecNumber>
    </recommendedName>
    <alternativeName>
        <fullName evidence="5">tRNA pseudouridine(55) synthase</fullName>
        <shortName evidence="5">Psi55 synthase</shortName>
    </alternativeName>
    <alternativeName>
        <fullName evidence="5">tRNA pseudouridylate synthase</fullName>
    </alternativeName>
    <alternativeName>
        <fullName evidence="5">tRNA-uridine isomerase</fullName>
    </alternativeName>
</protein>
<dbReference type="AlphaFoldDB" id="A0A0F7KCG1"/>
<dbReference type="InterPro" id="IPR002501">
    <property type="entry name" value="PsdUridine_synth_N"/>
</dbReference>